<organism evidence="6 7">
    <name type="scientific">Actinoalloteichus caeruleus DSM 43889</name>
    <dbReference type="NCBI Taxonomy" id="1120930"/>
    <lineage>
        <taxon>Bacteria</taxon>
        <taxon>Bacillati</taxon>
        <taxon>Actinomycetota</taxon>
        <taxon>Actinomycetes</taxon>
        <taxon>Pseudonocardiales</taxon>
        <taxon>Pseudonocardiaceae</taxon>
        <taxon>Actinoalloteichus</taxon>
        <taxon>Actinoalloteichus cyanogriseus</taxon>
    </lineage>
</organism>
<gene>
    <name evidence="6" type="ORF">G443_003817</name>
</gene>
<dbReference type="SUPFAM" id="SSF46689">
    <property type="entry name" value="Homeodomain-like"/>
    <property type="match status" value="1"/>
</dbReference>
<evidence type="ECO:0000313" key="6">
    <source>
        <dbReference type="EMBL" id="MCP2333547.1"/>
    </source>
</evidence>
<dbReference type="Proteomes" id="UP000791080">
    <property type="component" value="Unassembled WGS sequence"/>
</dbReference>
<reference evidence="6 7" key="1">
    <citation type="submission" date="2013-07" db="EMBL/GenBank/DDBJ databases">
        <authorList>
            <consortium name="DOE Joint Genome Institute"/>
            <person name="Reeve W."/>
            <person name="Huntemann M."/>
            <person name="Han J."/>
            <person name="Chen A."/>
            <person name="Kyrpides N."/>
            <person name="Mavromatis K."/>
            <person name="Markowitz V."/>
            <person name="Palaniappan K."/>
            <person name="Ivanova N."/>
            <person name="Schaumberg A."/>
            <person name="Pati A."/>
            <person name="Liolios K."/>
            <person name="Nordberg H.P."/>
            <person name="Cantor M.N."/>
            <person name="Hua S.X."/>
            <person name="Woyke T."/>
        </authorList>
    </citation>
    <scope>NUCLEOTIDE SEQUENCE [LARGE SCALE GENOMIC DNA]</scope>
    <source>
        <strain evidence="6 7">DSM 43889</strain>
    </source>
</reference>
<sequence>MPEAASPSSRRPPRARYRELTLREIKDLAWEQVAEGGGAALSLNSIARRMGLTGPALYRYFANRDALLTELVREGYRGLAEAVDAAVPGAGEADPELRLRAFVHALWTWSAEMPHRYLLLFGAPVPGYAAPEDTFEQAFRPMAVLFDVLAELPPGPAETRAVSGGPLRDQLAGWVDARGGEPLPPEVALRAVRCWARLHGLISLALVGQFTATGVDPEEVLRVELDALLAGH</sequence>
<comment type="caution">
    <text evidence="6">The sequence shown here is derived from an EMBL/GenBank/DDBJ whole genome shotgun (WGS) entry which is preliminary data.</text>
</comment>
<dbReference type="EMBL" id="AUBJ02000001">
    <property type="protein sequence ID" value="MCP2333547.1"/>
    <property type="molecule type" value="Genomic_DNA"/>
</dbReference>
<dbReference type="PROSITE" id="PS50977">
    <property type="entry name" value="HTH_TETR_2"/>
    <property type="match status" value="1"/>
</dbReference>
<dbReference type="InterPro" id="IPR025996">
    <property type="entry name" value="MT1864/Rv1816-like_C"/>
</dbReference>
<dbReference type="Pfam" id="PF13305">
    <property type="entry name" value="TetR_C_33"/>
    <property type="match status" value="1"/>
</dbReference>
<feature type="domain" description="HTH tetR-type" evidence="5">
    <location>
        <begin position="19"/>
        <end position="79"/>
    </location>
</feature>
<evidence type="ECO:0000256" key="3">
    <source>
        <dbReference type="ARBA" id="ARBA00023163"/>
    </source>
</evidence>
<dbReference type="SUPFAM" id="SSF48498">
    <property type="entry name" value="Tetracyclin repressor-like, C-terminal domain"/>
    <property type="match status" value="1"/>
</dbReference>
<dbReference type="Pfam" id="PF00440">
    <property type="entry name" value="TetR_N"/>
    <property type="match status" value="1"/>
</dbReference>
<proteinExistence type="predicted"/>
<dbReference type="InterPro" id="IPR050109">
    <property type="entry name" value="HTH-type_TetR-like_transc_reg"/>
</dbReference>
<dbReference type="PANTHER" id="PTHR30055:SF243">
    <property type="entry name" value="HTH-TYPE TRANSCRIPTIONAL REGULATOR RV1816"/>
    <property type="match status" value="1"/>
</dbReference>
<keyword evidence="1" id="KW-0805">Transcription regulation</keyword>
<keyword evidence="7" id="KW-1185">Reference proteome</keyword>
<evidence type="ECO:0000256" key="1">
    <source>
        <dbReference type="ARBA" id="ARBA00023015"/>
    </source>
</evidence>
<protein>
    <submittedName>
        <fullName evidence="6">Transcriptional regulator, TetR family</fullName>
    </submittedName>
</protein>
<accession>A0ABT1JLZ2</accession>
<evidence type="ECO:0000259" key="5">
    <source>
        <dbReference type="PROSITE" id="PS50977"/>
    </source>
</evidence>
<feature type="DNA-binding region" description="H-T-H motif" evidence="4">
    <location>
        <begin position="42"/>
        <end position="61"/>
    </location>
</feature>
<keyword evidence="3" id="KW-0804">Transcription</keyword>
<dbReference type="Gene3D" id="1.10.357.10">
    <property type="entry name" value="Tetracycline Repressor, domain 2"/>
    <property type="match status" value="1"/>
</dbReference>
<reference evidence="6 7" key="2">
    <citation type="submission" date="2022-06" db="EMBL/GenBank/DDBJ databases">
        <title>Genomic Encyclopedia of Type Strains, Phase I: the one thousand microbial genomes (KMG-I) project.</title>
        <authorList>
            <person name="Kyrpides N."/>
        </authorList>
    </citation>
    <scope>NUCLEOTIDE SEQUENCE [LARGE SCALE GENOMIC DNA]</scope>
    <source>
        <strain evidence="6 7">DSM 43889</strain>
    </source>
</reference>
<dbReference type="RefSeq" id="WP_026419432.1">
    <property type="nucleotide sequence ID" value="NZ_AUBJ02000001.1"/>
</dbReference>
<dbReference type="InterPro" id="IPR036271">
    <property type="entry name" value="Tet_transcr_reg_TetR-rel_C_sf"/>
</dbReference>
<evidence type="ECO:0000313" key="7">
    <source>
        <dbReference type="Proteomes" id="UP000791080"/>
    </source>
</evidence>
<dbReference type="InterPro" id="IPR009057">
    <property type="entry name" value="Homeodomain-like_sf"/>
</dbReference>
<keyword evidence="2 4" id="KW-0238">DNA-binding</keyword>
<dbReference type="InterPro" id="IPR001647">
    <property type="entry name" value="HTH_TetR"/>
</dbReference>
<dbReference type="PANTHER" id="PTHR30055">
    <property type="entry name" value="HTH-TYPE TRANSCRIPTIONAL REGULATOR RUTR"/>
    <property type="match status" value="1"/>
</dbReference>
<name>A0ABT1JLZ2_ACTCY</name>
<evidence type="ECO:0000256" key="2">
    <source>
        <dbReference type="ARBA" id="ARBA00023125"/>
    </source>
</evidence>
<evidence type="ECO:0000256" key="4">
    <source>
        <dbReference type="PROSITE-ProRule" id="PRU00335"/>
    </source>
</evidence>